<dbReference type="Gene3D" id="3.40.50.10320">
    <property type="entry name" value="LmbE-like"/>
    <property type="match status" value="1"/>
</dbReference>
<evidence type="ECO:0000256" key="1">
    <source>
        <dbReference type="ARBA" id="ARBA00022833"/>
    </source>
</evidence>
<dbReference type="InterPro" id="IPR024078">
    <property type="entry name" value="LmbE-like_dom_sf"/>
</dbReference>
<accession>A0A6N9UMF7</accession>
<dbReference type="SUPFAM" id="SSF102588">
    <property type="entry name" value="LmbE-like"/>
    <property type="match status" value="1"/>
</dbReference>
<keyword evidence="3" id="KW-1185">Reference proteome</keyword>
<comment type="caution">
    <text evidence="2">The sequence shown here is derived from an EMBL/GenBank/DDBJ whole genome shotgun (WGS) entry which is preliminary data.</text>
</comment>
<organism evidence="2 3">
    <name type="scientific">Streptomyces coelicoflavus</name>
    <dbReference type="NCBI Taxonomy" id="285562"/>
    <lineage>
        <taxon>Bacteria</taxon>
        <taxon>Bacillati</taxon>
        <taxon>Actinomycetota</taxon>
        <taxon>Actinomycetes</taxon>
        <taxon>Kitasatosporales</taxon>
        <taxon>Streptomycetaceae</taxon>
        <taxon>Streptomyces</taxon>
    </lineage>
</organism>
<gene>
    <name evidence="2" type="ORF">G3I46_20810</name>
</gene>
<dbReference type="PANTHER" id="PTHR12993:SF11">
    <property type="entry name" value="N-ACETYLGLUCOSAMINYL-PHOSPHATIDYLINOSITOL DE-N-ACETYLASE"/>
    <property type="match status" value="1"/>
</dbReference>
<dbReference type="RefSeq" id="WP_108986596.1">
    <property type="nucleotide sequence ID" value="NZ_BEWB01000001.1"/>
</dbReference>
<dbReference type="EMBL" id="JAAGMB010000469">
    <property type="protein sequence ID" value="NEB18917.1"/>
    <property type="molecule type" value="Genomic_DNA"/>
</dbReference>
<dbReference type="PANTHER" id="PTHR12993">
    <property type="entry name" value="N-ACETYLGLUCOSAMINYL-PHOSPHATIDYLINOSITOL DE-N-ACETYLASE-RELATED"/>
    <property type="match status" value="1"/>
</dbReference>
<dbReference type="GO" id="GO:0016811">
    <property type="term" value="F:hydrolase activity, acting on carbon-nitrogen (but not peptide) bonds, in linear amides"/>
    <property type="evidence" value="ECO:0007669"/>
    <property type="project" value="TreeGrafter"/>
</dbReference>
<dbReference type="Pfam" id="PF02585">
    <property type="entry name" value="PIG-L"/>
    <property type="match status" value="1"/>
</dbReference>
<sequence length="250" mass="26691">MSDLSSTPAPVRDGTAGDHFSMLPGPDVLVIAPHPDDETLGCGGTIARLAAAGHRVHVLAVTVRVGRMWGGHSDGDVRTSEFKLACSALGVTSAELAWRDEEGSLDITTRQRDLVNLIERDSAVSLAAVRPATALIPAAGGFHQDHQAVHRAAFAACRVHSPDLKPTPRAVLGYSGAEEAWSSHAEPWRVHVDISAHWEAKEEALRAYGTQMRPDGNPRSIAQVRRVDAAAGGALGMRYAETFVPYRLSV</sequence>
<keyword evidence="1" id="KW-0862">Zinc</keyword>
<dbReference type="InterPro" id="IPR003737">
    <property type="entry name" value="GlcNAc_PI_deacetylase-related"/>
</dbReference>
<reference evidence="2 3" key="1">
    <citation type="submission" date="2020-01" db="EMBL/GenBank/DDBJ databases">
        <title>Insect and environment-associated Actinomycetes.</title>
        <authorList>
            <person name="Currrie C."/>
            <person name="Chevrette M."/>
            <person name="Carlson C."/>
            <person name="Stubbendieck R."/>
            <person name="Wendt-Pienkowski E."/>
        </authorList>
    </citation>
    <scope>NUCLEOTIDE SEQUENCE [LARGE SCALE GENOMIC DNA]</scope>
    <source>
        <strain evidence="2 3">SID14172</strain>
    </source>
</reference>
<name>A0A6N9UMF7_9ACTN</name>
<evidence type="ECO:0000313" key="2">
    <source>
        <dbReference type="EMBL" id="NEB18917.1"/>
    </source>
</evidence>
<dbReference type="Proteomes" id="UP000469545">
    <property type="component" value="Unassembled WGS sequence"/>
</dbReference>
<proteinExistence type="predicted"/>
<evidence type="ECO:0000313" key="3">
    <source>
        <dbReference type="Proteomes" id="UP000469545"/>
    </source>
</evidence>
<protein>
    <submittedName>
        <fullName evidence="2">PIG-L family deacetylase</fullName>
    </submittedName>
</protein>
<dbReference type="GO" id="GO:0016137">
    <property type="term" value="P:glycoside metabolic process"/>
    <property type="evidence" value="ECO:0007669"/>
    <property type="project" value="UniProtKB-ARBA"/>
</dbReference>
<dbReference type="AlphaFoldDB" id="A0A6N9UMF7"/>